<evidence type="ECO:0000256" key="3">
    <source>
        <dbReference type="ARBA" id="ARBA00022516"/>
    </source>
</evidence>
<evidence type="ECO:0000313" key="13">
    <source>
        <dbReference type="EMBL" id="MBS9478889.1"/>
    </source>
</evidence>
<evidence type="ECO:0000256" key="8">
    <source>
        <dbReference type="ARBA" id="ARBA00022989"/>
    </source>
</evidence>
<dbReference type="SUPFAM" id="SSF103481">
    <property type="entry name" value="Multidrug resistance efflux transporter EmrE"/>
    <property type="match status" value="2"/>
</dbReference>
<feature type="transmembrane region" description="Helical" evidence="11">
    <location>
        <begin position="261"/>
        <end position="278"/>
    </location>
</feature>
<keyword evidence="7" id="KW-0448">Lipopolysaccharide biosynthesis</keyword>
<evidence type="ECO:0000256" key="2">
    <source>
        <dbReference type="ARBA" id="ARBA00022475"/>
    </source>
</evidence>
<evidence type="ECO:0000256" key="10">
    <source>
        <dbReference type="ARBA" id="ARBA00023136"/>
    </source>
</evidence>
<dbReference type="InterPro" id="IPR000390">
    <property type="entry name" value="Small_drug/metabolite_transptr"/>
</dbReference>
<evidence type="ECO:0000256" key="1">
    <source>
        <dbReference type="ARBA" id="ARBA00004651"/>
    </source>
</evidence>
<dbReference type="RefSeq" id="WP_213756851.1">
    <property type="nucleotide sequence ID" value="NZ_JAHCQH010000021.1"/>
</dbReference>
<comment type="caution">
    <text evidence="13">The sequence shown here is derived from an EMBL/GenBank/DDBJ whole genome shotgun (WGS) entry which is preliminary data.</text>
</comment>
<protein>
    <submittedName>
        <fullName evidence="13">EamA family transporter</fullName>
    </submittedName>
</protein>
<dbReference type="Proteomes" id="UP001166585">
    <property type="component" value="Unassembled WGS sequence"/>
</dbReference>
<keyword evidence="3" id="KW-0444">Lipid biosynthesis</keyword>
<evidence type="ECO:0000256" key="6">
    <source>
        <dbReference type="ARBA" id="ARBA00022692"/>
    </source>
</evidence>
<dbReference type="PANTHER" id="PTHR30561">
    <property type="entry name" value="SMR FAMILY PROTON-DEPENDENT DRUG EFFLUX TRANSPORTER SUGE"/>
    <property type="match status" value="1"/>
</dbReference>
<feature type="transmembrane region" description="Helical" evidence="11">
    <location>
        <begin position="143"/>
        <end position="160"/>
    </location>
</feature>
<feature type="transmembrane region" description="Helical" evidence="11">
    <location>
        <begin position="114"/>
        <end position="131"/>
    </location>
</feature>
<evidence type="ECO:0000313" key="14">
    <source>
        <dbReference type="Proteomes" id="UP001166585"/>
    </source>
</evidence>
<reference evidence="13" key="1">
    <citation type="submission" date="2021-05" db="EMBL/GenBank/DDBJ databases">
        <authorList>
            <person name="Sun Q."/>
            <person name="Inoue M."/>
        </authorList>
    </citation>
    <scope>NUCLEOTIDE SEQUENCE</scope>
    <source>
        <strain evidence="13">VKM B-3255</strain>
    </source>
</reference>
<accession>A0ABS5RDG4</accession>
<gene>
    <name evidence="13" type="ORF">KIP89_17410</name>
</gene>
<feature type="transmembrane region" description="Helical" evidence="11">
    <location>
        <begin position="204"/>
        <end position="226"/>
    </location>
</feature>
<dbReference type="Gene3D" id="1.10.3730.20">
    <property type="match status" value="2"/>
</dbReference>
<keyword evidence="10 11" id="KW-0472">Membrane</keyword>
<feature type="transmembrane region" description="Helical" evidence="11">
    <location>
        <begin position="172"/>
        <end position="192"/>
    </location>
</feature>
<evidence type="ECO:0000259" key="12">
    <source>
        <dbReference type="Pfam" id="PF00892"/>
    </source>
</evidence>
<keyword evidence="4" id="KW-0997">Cell inner membrane</keyword>
<proteinExistence type="predicted"/>
<evidence type="ECO:0000256" key="7">
    <source>
        <dbReference type="ARBA" id="ARBA00022985"/>
    </source>
</evidence>
<feature type="transmembrane region" description="Helical" evidence="11">
    <location>
        <begin position="58"/>
        <end position="75"/>
    </location>
</feature>
<keyword evidence="2" id="KW-1003">Cell membrane</keyword>
<name>A0ABS5RDG4_9HYPH</name>
<keyword evidence="6 11" id="KW-0812">Transmembrane</keyword>
<feature type="transmembrane region" description="Helical" evidence="11">
    <location>
        <begin position="232"/>
        <end position="254"/>
    </location>
</feature>
<sequence length="279" mass="28968">MEPSVFLAVIAAAAMHAGWNAILKIRLDPLVAVVLITAACSAIALPAAIWVGPPPAHVWPWIAASIAIHLVYYLTLTGAYRLADMGFVYPLARGGSPLITTLFSLLLLGEPIDAQGVFGVVVLALGVLAIAWRPKGGGFDGRALLLAAACALSIAIYSLIDGLGARNAGSPHLYSAWLFLLEGPCVLVVALIRLGPAALRPATGFLLPGLFGGAMSLSAYWITIWAMTKAPIGLVAAVRESSVMFAALIAVVVLHEPLRPARLAAAGLIVLGLALIKLH</sequence>
<evidence type="ECO:0000256" key="5">
    <source>
        <dbReference type="ARBA" id="ARBA00022556"/>
    </source>
</evidence>
<dbReference type="Pfam" id="PF00892">
    <property type="entry name" value="EamA"/>
    <property type="match status" value="1"/>
</dbReference>
<keyword evidence="14" id="KW-1185">Reference proteome</keyword>
<evidence type="ECO:0000256" key="11">
    <source>
        <dbReference type="SAM" id="Phobius"/>
    </source>
</evidence>
<comment type="subcellular location">
    <subcellularLocation>
        <location evidence="1">Cell membrane</location>
        <topology evidence="1">Multi-pass membrane protein</topology>
    </subcellularLocation>
</comment>
<keyword evidence="9" id="KW-0443">Lipid metabolism</keyword>
<dbReference type="InterPro" id="IPR000620">
    <property type="entry name" value="EamA_dom"/>
</dbReference>
<feature type="transmembrane region" description="Helical" evidence="11">
    <location>
        <begin position="87"/>
        <end position="108"/>
    </location>
</feature>
<dbReference type="InterPro" id="IPR037185">
    <property type="entry name" value="EmrE-like"/>
</dbReference>
<keyword evidence="5" id="KW-0441">Lipid A biosynthesis</keyword>
<evidence type="ECO:0000256" key="9">
    <source>
        <dbReference type="ARBA" id="ARBA00023098"/>
    </source>
</evidence>
<feature type="transmembrane region" description="Helical" evidence="11">
    <location>
        <begin position="30"/>
        <end position="52"/>
    </location>
</feature>
<feature type="domain" description="EamA" evidence="12">
    <location>
        <begin position="143"/>
        <end position="276"/>
    </location>
</feature>
<evidence type="ECO:0000256" key="4">
    <source>
        <dbReference type="ARBA" id="ARBA00022519"/>
    </source>
</evidence>
<keyword evidence="8 11" id="KW-1133">Transmembrane helix</keyword>
<feature type="transmembrane region" description="Helical" evidence="11">
    <location>
        <begin position="6"/>
        <end position="23"/>
    </location>
</feature>
<dbReference type="EMBL" id="JAHCQH010000021">
    <property type="protein sequence ID" value="MBS9478889.1"/>
    <property type="molecule type" value="Genomic_DNA"/>
</dbReference>
<organism evidence="13 14">
    <name type="scientific">Ancylobacter radicis</name>
    <dbReference type="NCBI Taxonomy" id="2836179"/>
    <lineage>
        <taxon>Bacteria</taxon>
        <taxon>Pseudomonadati</taxon>
        <taxon>Pseudomonadota</taxon>
        <taxon>Alphaproteobacteria</taxon>
        <taxon>Hyphomicrobiales</taxon>
        <taxon>Xanthobacteraceae</taxon>
        <taxon>Ancylobacter</taxon>
    </lineage>
</organism>
<dbReference type="PANTHER" id="PTHR30561:SF9">
    <property type="entry name" value="4-AMINO-4-DEOXY-L-ARABINOSE-PHOSPHOUNDECAPRENOL FLIPPASE SUBUNIT ARNF-RELATED"/>
    <property type="match status" value="1"/>
</dbReference>